<dbReference type="InterPro" id="IPR028250">
    <property type="entry name" value="DsbDN"/>
</dbReference>
<organism evidence="2 3">
    <name type="scientific">Methylocella silvestris</name>
    <dbReference type="NCBI Taxonomy" id="199596"/>
    <lineage>
        <taxon>Bacteria</taxon>
        <taxon>Pseudomonadati</taxon>
        <taxon>Pseudomonadota</taxon>
        <taxon>Alphaproteobacteria</taxon>
        <taxon>Hyphomicrobiales</taxon>
        <taxon>Beijerinckiaceae</taxon>
        <taxon>Methylocella</taxon>
    </lineage>
</organism>
<proteinExistence type="predicted"/>
<accession>A0A2J7TD58</accession>
<protein>
    <recommendedName>
        <fullName evidence="1">Thiol:disulfide interchange protein DsbD N-terminal domain-containing protein</fullName>
    </recommendedName>
</protein>
<evidence type="ECO:0000259" key="1">
    <source>
        <dbReference type="Pfam" id="PF11412"/>
    </source>
</evidence>
<dbReference type="OrthoDB" id="9811036at2"/>
<dbReference type="Pfam" id="PF11412">
    <property type="entry name" value="DsbD_N"/>
    <property type="match status" value="1"/>
</dbReference>
<sequence length="317" mass="33734">MQMSFQLFNEATRPSRAGGSSLLLAAAITAGCSAGFMAELRAEPFATEWVGGPKSSTRLIAAPGADAGSYRAGVEIRLEPGVLTYWRNPGEAGAPPEFNFTASDNVEDVTVRFPTPSRIDEGGADAFGYRDEVIFPLDVKLTDPNRPTLLSLSLNYAVCGQICIPVNAQVELKLPVAAAPPDASGLNHQARLEAAAAKVPRRLGAEERDGKFLITRDLAASQPTWRLSPRGDAAAIGATDMFIESPPGWYFESRRGEEPGEFLIVEVEAPHAERRASVHATPITVTLAAPQESYEFGVALDAGRAAADGSEGEKHDN</sequence>
<feature type="domain" description="Thiol:disulfide interchange protein DsbD N-terminal" evidence="1">
    <location>
        <begin position="67"/>
        <end position="172"/>
    </location>
</feature>
<gene>
    <name evidence="2" type="ORF">CR492_17425</name>
</gene>
<name>A0A2J7TD58_METSI</name>
<comment type="caution">
    <text evidence="2">The sequence shown here is derived from an EMBL/GenBank/DDBJ whole genome shotgun (WGS) entry which is preliminary data.</text>
</comment>
<dbReference type="AlphaFoldDB" id="A0A2J7TD58"/>
<evidence type="ECO:0000313" key="2">
    <source>
        <dbReference type="EMBL" id="PNG24702.1"/>
    </source>
</evidence>
<evidence type="ECO:0000313" key="3">
    <source>
        <dbReference type="Proteomes" id="UP000236286"/>
    </source>
</evidence>
<dbReference type="Proteomes" id="UP000236286">
    <property type="component" value="Unassembled WGS sequence"/>
</dbReference>
<dbReference type="EMBL" id="PDZR01000026">
    <property type="protein sequence ID" value="PNG24702.1"/>
    <property type="molecule type" value="Genomic_DNA"/>
</dbReference>
<reference evidence="2 3" key="1">
    <citation type="submission" date="2017-10" db="EMBL/GenBank/DDBJ databases">
        <title>Genome announcement of Methylocella silvestris TVC from permafrost.</title>
        <authorList>
            <person name="Wang J."/>
            <person name="Geng K."/>
            <person name="Ul-Haque F."/>
            <person name="Crombie A.T."/>
            <person name="Street L.E."/>
            <person name="Wookey P.A."/>
            <person name="Murrell J.C."/>
            <person name="Pratscher J."/>
        </authorList>
    </citation>
    <scope>NUCLEOTIDE SEQUENCE [LARGE SCALE GENOMIC DNA]</scope>
    <source>
        <strain evidence="2 3">TVC</strain>
    </source>
</reference>